<dbReference type="SUPFAM" id="SSF51905">
    <property type="entry name" value="FAD/NAD(P)-binding domain"/>
    <property type="match status" value="2"/>
</dbReference>
<protein>
    <submittedName>
        <fullName evidence="4">Uncharacterized protein</fullName>
    </submittedName>
</protein>
<evidence type="ECO:0000256" key="3">
    <source>
        <dbReference type="ARBA" id="ARBA00023002"/>
    </source>
</evidence>
<sequence>MMNDSGSENGFEVIVIGAGVSGIIAAQRYLEAHPNCQLALLEKDYCIGGVFSQRRLYKDFWTQWIVGLAEYSDMHMERPPEEDCKNDCFKAKYTTEYLEKCVDEKRHAGRSLRDRIQFGVQVQSIEKEGENFVISCMNSKNIPVLFSARKLMVANGENSLPNMPDLPGKESFEGIILHSEEFGQSDIISSESVKYIAVIGAGKSSADMIYEAVKAGKTVSWIIRKTGTGAGFFAPIDLKTPYKNGVEAAQTRVMSTLQPSLLNRDTWWTWFLHSTFIGVAIVKWIFSVLDKTVREKADYKGRKSSKGFEKLEYDTDIFWQNNIGGALHHNDFWDLIAENVTIHRDEVEALEKKTLHLSDGSHIPCDGILCGTGWKPNIPFFRTPLVVKLDLPHLESDEPPETTTKWKILSAKADKYVLKKYPLLAHPPPHFHKTINTTPYRLYNSMAPIYDPSILFLNHLTAGNKFLAAEAQALWAVGYLDQKINLPSLEEREKEIATWIAWCRRRYLSNGERGNFAAFDSVLYVDKLLRGLGVGDRRRGWWRDLFEPVGPRDLGRAWRVYLDRWKGD</sequence>
<evidence type="ECO:0000256" key="1">
    <source>
        <dbReference type="ARBA" id="ARBA00022630"/>
    </source>
</evidence>
<name>A0A9X0APX2_9HELO</name>
<keyword evidence="3" id="KW-0560">Oxidoreductase</keyword>
<comment type="caution">
    <text evidence="4">The sequence shown here is derived from an EMBL/GenBank/DDBJ whole genome shotgun (WGS) entry which is preliminary data.</text>
</comment>
<dbReference type="AlphaFoldDB" id="A0A9X0APX2"/>
<accession>A0A9X0APX2</accession>
<evidence type="ECO:0000256" key="2">
    <source>
        <dbReference type="ARBA" id="ARBA00022827"/>
    </source>
</evidence>
<dbReference type="Pfam" id="PF13738">
    <property type="entry name" value="Pyr_redox_3"/>
    <property type="match status" value="1"/>
</dbReference>
<evidence type="ECO:0000313" key="4">
    <source>
        <dbReference type="EMBL" id="KAJ8064948.1"/>
    </source>
</evidence>
<dbReference type="PANTHER" id="PTHR23023">
    <property type="entry name" value="DIMETHYLANILINE MONOOXYGENASE"/>
    <property type="match status" value="1"/>
</dbReference>
<evidence type="ECO:0000313" key="5">
    <source>
        <dbReference type="Proteomes" id="UP001152300"/>
    </source>
</evidence>
<keyword evidence="1" id="KW-0285">Flavoprotein</keyword>
<keyword evidence="2" id="KW-0274">FAD</keyword>
<keyword evidence="5" id="KW-1185">Reference proteome</keyword>
<proteinExistence type="predicted"/>
<dbReference type="EMBL" id="JAPEIS010000007">
    <property type="protein sequence ID" value="KAJ8064948.1"/>
    <property type="molecule type" value="Genomic_DNA"/>
</dbReference>
<dbReference type="OrthoDB" id="2915840at2759"/>
<organism evidence="4 5">
    <name type="scientific">Sclerotinia nivalis</name>
    <dbReference type="NCBI Taxonomy" id="352851"/>
    <lineage>
        <taxon>Eukaryota</taxon>
        <taxon>Fungi</taxon>
        <taxon>Dikarya</taxon>
        <taxon>Ascomycota</taxon>
        <taxon>Pezizomycotina</taxon>
        <taxon>Leotiomycetes</taxon>
        <taxon>Helotiales</taxon>
        <taxon>Sclerotiniaceae</taxon>
        <taxon>Sclerotinia</taxon>
    </lineage>
</organism>
<gene>
    <name evidence="4" type="ORF">OCU04_007252</name>
</gene>
<dbReference type="InterPro" id="IPR050346">
    <property type="entry name" value="FMO-like"/>
</dbReference>
<dbReference type="Gene3D" id="3.50.50.60">
    <property type="entry name" value="FAD/NAD(P)-binding domain"/>
    <property type="match status" value="2"/>
</dbReference>
<reference evidence="4" key="1">
    <citation type="submission" date="2022-11" db="EMBL/GenBank/DDBJ databases">
        <title>Genome Resource of Sclerotinia nivalis Strain SnTB1, a Plant Pathogen Isolated from American Ginseng.</title>
        <authorList>
            <person name="Fan S."/>
        </authorList>
    </citation>
    <scope>NUCLEOTIDE SEQUENCE</scope>
    <source>
        <strain evidence="4">SnTB1</strain>
    </source>
</reference>
<dbReference type="GO" id="GO:0016491">
    <property type="term" value="F:oxidoreductase activity"/>
    <property type="evidence" value="ECO:0007669"/>
    <property type="project" value="UniProtKB-KW"/>
</dbReference>
<dbReference type="InterPro" id="IPR036188">
    <property type="entry name" value="FAD/NAD-bd_sf"/>
</dbReference>
<dbReference type="Proteomes" id="UP001152300">
    <property type="component" value="Unassembled WGS sequence"/>
</dbReference>